<proteinExistence type="predicted"/>
<dbReference type="Proteomes" id="UP000199600">
    <property type="component" value="Unassembled WGS sequence"/>
</dbReference>
<dbReference type="AlphaFoldDB" id="A0A1A8Y2R6"/>
<evidence type="ECO:0000313" key="2">
    <source>
        <dbReference type="Proteomes" id="UP000199600"/>
    </source>
</evidence>
<dbReference type="EMBL" id="FLQY01000364">
    <property type="protein sequence ID" value="SBT10688.1"/>
    <property type="molecule type" value="Genomic_DNA"/>
</dbReference>
<protein>
    <submittedName>
        <fullName evidence="1">Uncharacterized protein</fullName>
    </submittedName>
</protein>
<reference evidence="1 2" key="1">
    <citation type="submission" date="2016-06" db="EMBL/GenBank/DDBJ databases">
        <authorList>
            <person name="Kjaerup R.B."/>
            <person name="Dalgaard T.S."/>
            <person name="Juul-Madsen H.R."/>
        </authorList>
    </citation>
    <scope>NUCLEOTIDE SEQUENCE [LARGE SCALE GENOMIC DNA]</scope>
    <source>
        <strain evidence="1">2</strain>
    </source>
</reference>
<evidence type="ECO:0000313" key="1">
    <source>
        <dbReference type="EMBL" id="SBT10688.1"/>
    </source>
</evidence>
<accession>A0A1A8Y2R6</accession>
<name>A0A1A8Y2R6_9RHOO</name>
<gene>
    <name evidence="1" type="ORF">PROAA_610048</name>
</gene>
<keyword evidence="2" id="KW-1185">Reference proteome</keyword>
<organism evidence="1 2">
    <name type="scientific">Candidatus Propionivibrio aalborgensis</name>
    <dbReference type="NCBI Taxonomy" id="1860101"/>
    <lineage>
        <taxon>Bacteria</taxon>
        <taxon>Pseudomonadati</taxon>
        <taxon>Pseudomonadota</taxon>
        <taxon>Betaproteobacteria</taxon>
        <taxon>Rhodocyclales</taxon>
        <taxon>Rhodocyclaceae</taxon>
        <taxon>Propionivibrio</taxon>
    </lineage>
</organism>
<dbReference type="RefSeq" id="WP_186412260.1">
    <property type="nucleotide sequence ID" value="NZ_FLQY01000364.1"/>
</dbReference>
<sequence length="123" mass="12384">MKLTTALRNTRATDIITAAGTNPKLKYYNGTEALSPAGTLLATLDVTGALGTATSGVIDFNETVTQTSSGFTAGTPTFILVTTSADVAVCTLLIGTDVTQTGTIQVGVDIAITTGAIITEGNA</sequence>